<accession>S7ZMS4</accession>
<dbReference type="OrthoDB" id="4062651at2759"/>
<dbReference type="PROSITE" id="PS50011">
    <property type="entry name" value="PROTEIN_KINASE_DOM"/>
    <property type="match status" value="1"/>
</dbReference>
<dbReference type="HOGENOM" id="CLU_1124877_0_0_1"/>
<gene>
    <name evidence="3" type="ORF">PDE_06611</name>
</gene>
<sequence>MLNRRFGIIMVIVSLGGALIGSQAAPKSHLLQYGARKEVRATGATATVFRYQLKNGSSYAVKRFQKKSQSTAQEDYLSSVRNEVDISTYLNHERIMPILDFFEEHGVFYSVMPYIPITLFDRTMENDTALLEKERDCIFRQIVDVLVYMHDKGVAHLDLKINNILLENENEIKVIDFGNSQIFWPIYGASVKVEMILRNLPERARSVIGGMLLPNPRDRISMSEALTDDWIRSLHNCEMMQQSDYLR</sequence>
<proteinExistence type="predicted"/>
<dbReference type="Pfam" id="PF00069">
    <property type="entry name" value="Pkinase"/>
    <property type="match status" value="1"/>
</dbReference>
<dbReference type="AlphaFoldDB" id="S7ZMS4"/>
<keyword evidence="1" id="KW-0732">Signal</keyword>
<evidence type="ECO:0000256" key="1">
    <source>
        <dbReference type="SAM" id="SignalP"/>
    </source>
</evidence>
<dbReference type="GO" id="GO:0005524">
    <property type="term" value="F:ATP binding"/>
    <property type="evidence" value="ECO:0007669"/>
    <property type="project" value="InterPro"/>
</dbReference>
<reference evidence="3 4" key="1">
    <citation type="journal article" date="2013" name="PLoS ONE">
        <title>Genomic and secretomic analyses reveal unique features of the lignocellulolytic enzyme system of Penicillium decumbens.</title>
        <authorList>
            <person name="Liu G."/>
            <person name="Zhang L."/>
            <person name="Wei X."/>
            <person name="Zou G."/>
            <person name="Qin Y."/>
            <person name="Ma L."/>
            <person name="Li J."/>
            <person name="Zheng H."/>
            <person name="Wang S."/>
            <person name="Wang C."/>
            <person name="Xun L."/>
            <person name="Zhao G.-P."/>
            <person name="Zhou Z."/>
            <person name="Qu Y."/>
        </authorList>
    </citation>
    <scope>NUCLEOTIDE SEQUENCE [LARGE SCALE GENOMIC DNA]</scope>
    <source>
        <strain evidence="4">114-2 / CGMCC 5302</strain>
    </source>
</reference>
<dbReference type="PANTHER" id="PTHR24347">
    <property type="entry name" value="SERINE/THREONINE-PROTEIN KINASE"/>
    <property type="match status" value="1"/>
</dbReference>
<feature type="chain" id="PRO_5004559941" description="Protein kinase domain-containing protein" evidence="1">
    <location>
        <begin position="25"/>
        <end position="247"/>
    </location>
</feature>
<evidence type="ECO:0000313" key="3">
    <source>
        <dbReference type="EMBL" id="EPS31654.1"/>
    </source>
</evidence>
<dbReference type="EMBL" id="KB644414">
    <property type="protein sequence ID" value="EPS31654.1"/>
    <property type="molecule type" value="Genomic_DNA"/>
</dbReference>
<dbReference type="SUPFAM" id="SSF56112">
    <property type="entry name" value="Protein kinase-like (PK-like)"/>
    <property type="match status" value="1"/>
</dbReference>
<dbReference type="PhylomeDB" id="S7ZMS4"/>
<evidence type="ECO:0000259" key="2">
    <source>
        <dbReference type="PROSITE" id="PS50011"/>
    </source>
</evidence>
<dbReference type="InterPro" id="IPR000719">
    <property type="entry name" value="Prot_kinase_dom"/>
</dbReference>
<protein>
    <recommendedName>
        <fullName evidence="2">Protein kinase domain-containing protein</fullName>
    </recommendedName>
</protein>
<dbReference type="InterPro" id="IPR008271">
    <property type="entry name" value="Ser/Thr_kinase_AS"/>
</dbReference>
<evidence type="ECO:0000313" key="4">
    <source>
        <dbReference type="Proteomes" id="UP000019376"/>
    </source>
</evidence>
<dbReference type="SMART" id="SM00220">
    <property type="entry name" value="S_TKc"/>
    <property type="match status" value="1"/>
</dbReference>
<feature type="signal peptide" evidence="1">
    <location>
        <begin position="1"/>
        <end position="24"/>
    </location>
</feature>
<keyword evidence="4" id="KW-1185">Reference proteome</keyword>
<organism evidence="3 4">
    <name type="scientific">Penicillium oxalicum (strain 114-2 / CGMCC 5302)</name>
    <name type="common">Penicillium decumbens</name>
    <dbReference type="NCBI Taxonomy" id="933388"/>
    <lineage>
        <taxon>Eukaryota</taxon>
        <taxon>Fungi</taxon>
        <taxon>Dikarya</taxon>
        <taxon>Ascomycota</taxon>
        <taxon>Pezizomycotina</taxon>
        <taxon>Eurotiomycetes</taxon>
        <taxon>Eurotiomycetidae</taxon>
        <taxon>Eurotiales</taxon>
        <taxon>Aspergillaceae</taxon>
        <taxon>Penicillium</taxon>
    </lineage>
</organism>
<dbReference type="eggNOG" id="KOG0590">
    <property type="taxonomic scope" value="Eukaryota"/>
</dbReference>
<dbReference type="Proteomes" id="UP000019376">
    <property type="component" value="Unassembled WGS sequence"/>
</dbReference>
<dbReference type="GO" id="GO:0004672">
    <property type="term" value="F:protein kinase activity"/>
    <property type="evidence" value="ECO:0007669"/>
    <property type="project" value="InterPro"/>
</dbReference>
<dbReference type="PROSITE" id="PS00108">
    <property type="entry name" value="PROTEIN_KINASE_ST"/>
    <property type="match status" value="1"/>
</dbReference>
<name>S7ZMS4_PENO1</name>
<dbReference type="STRING" id="933388.S7ZMS4"/>
<feature type="domain" description="Protein kinase" evidence="2">
    <location>
        <begin position="34"/>
        <end position="247"/>
    </location>
</feature>
<dbReference type="Gene3D" id="1.10.510.10">
    <property type="entry name" value="Transferase(Phosphotransferase) domain 1"/>
    <property type="match status" value="2"/>
</dbReference>
<dbReference type="InterPro" id="IPR011009">
    <property type="entry name" value="Kinase-like_dom_sf"/>
</dbReference>